<accession>A0A128F5Q4</accession>
<dbReference type="PIRSF" id="PIRSF006324">
    <property type="entry name" value="LeuE"/>
    <property type="match status" value="1"/>
</dbReference>
<dbReference type="AlphaFoldDB" id="A0A128F5Q4"/>
<feature type="transmembrane region" description="Helical" evidence="7">
    <location>
        <begin position="7"/>
        <end position="26"/>
    </location>
</feature>
<dbReference type="Proteomes" id="UP000071641">
    <property type="component" value="Unassembled WGS sequence"/>
</dbReference>
<evidence type="ECO:0000313" key="9">
    <source>
        <dbReference type="Proteomes" id="UP000071641"/>
    </source>
</evidence>
<organism evidence="8 9">
    <name type="scientific">Grimontia celer</name>
    <dbReference type="NCBI Taxonomy" id="1796497"/>
    <lineage>
        <taxon>Bacteria</taxon>
        <taxon>Pseudomonadati</taxon>
        <taxon>Pseudomonadota</taxon>
        <taxon>Gammaproteobacteria</taxon>
        <taxon>Vibrionales</taxon>
        <taxon>Vibrionaceae</taxon>
        <taxon>Grimontia</taxon>
    </lineage>
</organism>
<comment type="subcellular location">
    <subcellularLocation>
        <location evidence="1">Cell membrane</location>
        <topology evidence="1">Multi-pass membrane protein</topology>
    </subcellularLocation>
</comment>
<comment type="similarity">
    <text evidence="2">Belongs to the Rht family.</text>
</comment>
<dbReference type="PANTHER" id="PTHR30086">
    <property type="entry name" value="ARGININE EXPORTER PROTEIN ARGO"/>
    <property type="match status" value="1"/>
</dbReference>
<keyword evidence="4 7" id="KW-0812">Transmembrane</keyword>
<evidence type="ECO:0000256" key="6">
    <source>
        <dbReference type="ARBA" id="ARBA00023136"/>
    </source>
</evidence>
<evidence type="ECO:0000256" key="4">
    <source>
        <dbReference type="ARBA" id="ARBA00022692"/>
    </source>
</evidence>
<dbReference type="STRING" id="1796497.GCE9029_03053"/>
<feature type="transmembrane region" description="Helical" evidence="7">
    <location>
        <begin position="109"/>
        <end position="131"/>
    </location>
</feature>
<evidence type="ECO:0000256" key="1">
    <source>
        <dbReference type="ARBA" id="ARBA00004651"/>
    </source>
</evidence>
<dbReference type="RefSeq" id="WP_231870112.1">
    <property type="nucleotide sequence ID" value="NZ_FIZX01000002.1"/>
</dbReference>
<dbReference type="GO" id="GO:0042970">
    <property type="term" value="F:homoserine transmembrane transporter activity"/>
    <property type="evidence" value="ECO:0007669"/>
    <property type="project" value="TreeGrafter"/>
</dbReference>
<keyword evidence="3" id="KW-1003">Cell membrane</keyword>
<keyword evidence="9" id="KW-1185">Reference proteome</keyword>
<reference evidence="9" key="1">
    <citation type="submission" date="2016-02" db="EMBL/GenBank/DDBJ databases">
        <authorList>
            <person name="Rodrigo-Torres Lidia"/>
            <person name="Arahal R.David."/>
        </authorList>
    </citation>
    <scope>NUCLEOTIDE SEQUENCE [LARGE SCALE GENOMIC DNA]</scope>
    <source>
        <strain evidence="9">CECT 9029</strain>
    </source>
</reference>
<feature type="transmembrane region" description="Helical" evidence="7">
    <location>
        <begin position="72"/>
        <end position="89"/>
    </location>
</feature>
<evidence type="ECO:0000256" key="2">
    <source>
        <dbReference type="ARBA" id="ARBA00007928"/>
    </source>
</evidence>
<gene>
    <name evidence="8" type="primary">rhtB_5</name>
    <name evidence="8" type="ORF">GCE9029_03053</name>
</gene>
<dbReference type="InterPro" id="IPR001123">
    <property type="entry name" value="LeuE-type"/>
</dbReference>
<keyword evidence="6 7" id="KW-0472">Membrane</keyword>
<proteinExistence type="inferred from homology"/>
<evidence type="ECO:0000256" key="3">
    <source>
        <dbReference type="ARBA" id="ARBA00022475"/>
    </source>
</evidence>
<name>A0A128F5Q4_9GAMM</name>
<evidence type="ECO:0000256" key="7">
    <source>
        <dbReference type="SAM" id="Phobius"/>
    </source>
</evidence>
<evidence type="ECO:0000256" key="5">
    <source>
        <dbReference type="ARBA" id="ARBA00022989"/>
    </source>
</evidence>
<keyword evidence="5 7" id="KW-1133">Transmembrane helix</keyword>
<feature type="transmembrane region" description="Helical" evidence="7">
    <location>
        <begin position="38"/>
        <end position="63"/>
    </location>
</feature>
<feature type="transmembrane region" description="Helical" evidence="7">
    <location>
        <begin position="143"/>
        <end position="164"/>
    </location>
</feature>
<dbReference type="Pfam" id="PF01810">
    <property type="entry name" value="LysE"/>
    <property type="match status" value="1"/>
</dbReference>
<protein>
    <submittedName>
        <fullName evidence="8">Homoserine/homoserine lactone efflux protein</fullName>
    </submittedName>
</protein>
<dbReference type="GO" id="GO:0005886">
    <property type="term" value="C:plasma membrane"/>
    <property type="evidence" value="ECO:0007669"/>
    <property type="project" value="UniProtKB-SubCell"/>
</dbReference>
<dbReference type="EMBL" id="FIZX01000002">
    <property type="protein sequence ID" value="CZF82147.1"/>
    <property type="molecule type" value="Genomic_DNA"/>
</dbReference>
<dbReference type="PANTHER" id="PTHR30086:SF14">
    <property type="entry name" value="HOMOSERINE_HOMOSERINE LACTONE EFFLUX PROTEIN"/>
    <property type="match status" value="1"/>
</dbReference>
<evidence type="ECO:0000313" key="8">
    <source>
        <dbReference type="EMBL" id="CZF82147.1"/>
    </source>
</evidence>
<sequence length="207" mass="22293">MMVSFEFLMTSLVVVLIPGTGVLYTVSTGLFLGSRATIWASLGCTVGIVPSMLASITGLAIILHTSALAFQVVKYVGVAYLLYLAWTMWRSSTALSLSEEKEPMSMTGVAVKGCLMNVLNPKLTIFFMAFLPQFVPAQVASPTTNMLVLGSIFMAMTFVVFLVYGALAASVRDYIINSERLTVALQRVFAGSFAALGLKLAFSERTN</sequence>